<sequence length="150" mass="17582">METRQANKFDLQQLAKLFNQYRIFYKQESDIDGAVNFISERLRLNDSYIIIALNDSNAVTGFTQLYPSYSSVSMQRTYILNDLFVDENFRKKGVGEILLNAAKQFANTQNSKGLTLETDCNNPAQHLYERLKWKKDTTVLHYTWMPEYED</sequence>
<dbReference type="Proteomes" id="UP000326509">
    <property type="component" value="Unassembled WGS sequence"/>
</dbReference>
<dbReference type="PROSITE" id="PS51186">
    <property type="entry name" value="GNAT"/>
    <property type="match status" value="1"/>
</dbReference>
<dbReference type="EMBL" id="BKCG01000011">
    <property type="protein sequence ID" value="GER60834.1"/>
    <property type="molecule type" value="Genomic_DNA"/>
</dbReference>
<dbReference type="GO" id="GO:0016747">
    <property type="term" value="F:acyltransferase activity, transferring groups other than amino-acyl groups"/>
    <property type="evidence" value="ECO:0007669"/>
    <property type="project" value="InterPro"/>
</dbReference>
<dbReference type="PANTHER" id="PTHR43420:SF47">
    <property type="entry name" value="N-ACETYLTRANSFERASE DOMAIN-CONTAINING PROTEIN"/>
    <property type="match status" value="1"/>
</dbReference>
<evidence type="ECO:0000256" key="2">
    <source>
        <dbReference type="ARBA" id="ARBA00023315"/>
    </source>
</evidence>
<dbReference type="InterPro" id="IPR016181">
    <property type="entry name" value="Acyl_CoA_acyltransferase"/>
</dbReference>
<evidence type="ECO:0000313" key="5">
    <source>
        <dbReference type="Proteomes" id="UP000326509"/>
    </source>
</evidence>
<evidence type="ECO:0000313" key="4">
    <source>
        <dbReference type="EMBL" id="GER60834.1"/>
    </source>
</evidence>
<accession>A0A5J4J0G8</accession>
<comment type="caution">
    <text evidence="4">The sequence shown here is derived from an EMBL/GenBank/DDBJ whole genome shotgun (WGS) entry which is preliminary data.</text>
</comment>
<keyword evidence="5" id="KW-1185">Reference proteome</keyword>
<keyword evidence="1 4" id="KW-0808">Transferase</keyword>
<organism evidence="4 5">
    <name type="scientific">Patiriisocius marinus</name>
    <dbReference type="NCBI Taxonomy" id="1397112"/>
    <lineage>
        <taxon>Bacteria</taxon>
        <taxon>Pseudomonadati</taxon>
        <taxon>Bacteroidota</taxon>
        <taxon>Flavobacteriia</taxon>
        <taxon>Flavobacteriales</taxon>
        <taxon>Flavobacteriaceae</taxon>
        <taxon>Patiriisocius</taxon>
    </lineage>
</organism>
<feature type="domain" description="N-acetyltransferase" evidence="3">
    <location>
        <begin position="1"/>
        <end position="150"/>
    </location>
</feature>
<dbReference type="InterPro" id="IPR000182">
    <property type="entry name" value="GNAT_dom"/>
</dbReference>
<proteinExistence type="predicted"/>
<dbReference type="Pfam" id="PF00583">
    <property type="entry name" value="Acetyltransf_1"/>
    <property type="match status" value="1"/>
</dbReference>
<dbReference type="OrthoDB" id="9792929at2"/>
<dbReference type="CDD" id="cd04301">
    <property type="entry name" value="NAT_SF"/>
    <property type="match status" value="1"/>
</dbReference>
<evidence type="ECO:0000259" key="3">
    <source>
        <dbReference type="PROSITE" id="PS51186"/>
    </source>
</evidence>
<dbReference type="PANTHER" id="PTHR43420">
    <property type="entry name" value="ACETYLTRANSFERASE"/>
    <property type="match status" value="1"/>
</dbReference>
<name>A0A5J4J0G8_9FLAO</name>
<reference evidence="4 5" key="1">
    <citation type="submission" date="2019-08" db="EMBL/GenBank/DDBJ databases">
        <title>Draft genome sequence of Ulvibacter marinus type strain NBRC 109484.</title>
        <authorList>
            <person name="Kawano K."/>
            <person name="Ushijima N."/>
            <person name="Kihara M."/>
            <person name="Itoh H."/>
        </authorList>
    </citation>
    <scope>NUCLEOTIDE SEQUENCE [LARGE SCALE GENOMIC DNA]</scope>
    <source>
        <strain evidence="4 5">NBRC 109484</strain>
    </source>
</reference>
<evidence type="ECO:0000256" key="1">
    <source>
        <dbReference type="ARBA" id="ARBA00022679"/>
    </source>
</evidence>
<dbReference type="Gene3D" id="3.40.630.30">
    <property type="match status" value="1"/>
</dbReference>
<keyword evidence="2" id="KW-0012">Acyltransferase</keyword>
<dbReference type="AlphaFoldDB" id="A0A5J4J0G8"/>
<dbReference type="InterPro" id="IPR050680">
    <property type="entry name" value="YpeA/RimI_acetyltransf"/>
</dbReference>
<gene>
    <name evidence="4" type="primary">yhfO</name>
    <name evidence="4" type="ORF">ULMA_29420</name>
</gene>
<dbReference type="SUPFAM" id="SSF55729">
    <property type="entry name" value="Acyl-CoA N-acyltransferases (Nat)"/>
    <property type="match status" value="1"/>
</dbReference>
<dbReference type="RefSeq" id="WP_151675262.1">
    <property type="nucleotide sequence ID" value="NZ_BKCG01000011.1"/>
</dbReference>
<protein>
    <submittedName>
        <fullName evidence="4">Putative N-acetyltransferase YhfO</fullName>
    </submittedName>
</protein>